<protein>
    <submittedName>
        <fullName evidence="1">Uncharacterized protein</fullName>
    </submittedName>
</protein>
<dbReference type="EMBL" id="JAPEVG010000184">
    <property type="protein sequence ID" value="KAJ8474579.1"/>
    <property type="molecule type" value="Genomic_DNA"/>
</dbReference>
<dbReference type="Proteomes" id="UP001215151">
    <property type="component" value="Unassembled WGS sequence"/>
</dbReference>
<dbReference type="AlphaFoldDB" id="A0AAD7X9G5"/>
<sequence length="181" mass="21124">MSTAAYGYKLSHETCKAYFERHCPDHNVEEVGNLDDPNDFVVHRVGVSSAIVADVIEKLRDKLRAREELRVGDELQIGDELRYRKLSSLIFLEFSRTEDEISENNNSEWPILAFAAIEHQRRGDEITDKMRQHKAANVSRKVIDFVKKLVQIEEEPSWYLWRAKTERDLQLHGDGDVIRDR</sequence>
<evidence type="ECO:0000313" key="2">
    <source>
        <dbReference type="Proteomes" id="UP001215151"/>
    </source>
</evidence>
<reference evidence="1" key="1">
    <citation type="submission" date="2022-11" db="EMBL/GenBank/DDBJ databases">
        <title>Genome Sequence of Cubamyces cubensis.</title>
        <authorList>
            <person name="Buettner E."/>
        </authorList>
    </citation>
    <scope>NUCLEOTIDE SEQUENCE</scope>
    <source>
        <strain evidence="1">MPL-01</strain>
    </source>
</reference>
<organism evidence="1 2">
    <name type="scientific">Trametes cubensis</name>
    <dbReference type="NCBI Taxonomy" id="1111947"/>
    <lineage>
        <taxon>Eukaryota</taxon>
        <taxon>Fungi</taxon>
        <taxon>Dikarya</taxon>
        <taxon>Basidiomycota</taxon>
        <taxon>Agaricomycotina</taxon>
        <taxon>Agaricomycetes</taxon>
        <taxon>Polyporales</taxon>
        <taxon>Polyporaceae</taxon>
        <taxon>Trametes</taxon>
    </lineage>
</organism>
<keyword evidence="2" id="KW-1185">Reference proteome</keyword>
<proteinExistence type="predicted"/>
<accession>A0AAD7X9G5</accession>
<evidence type="ECO:0000313" key="1">
    <source>
        <dbReference type="EMBL" id="KAJ8474579.1"/>
    </source>
</evidence>
<gene>
    <name evidence="1" type="ORF">ONZ51_g7134</name>
</gene>
<comment type="caution">
    <text evidence="1">The sequence shown here is derived from an EMBL/GenBank/DDBJ whole genome shotgun (WGS) entry which is preliminary data.</text>
</comment>
<name>A0AAD7X9G5_9APHY</name>